<accession>A0A4R7LUQ4</accession>
<evidence type="ECO:0000313" key="3">
    <source>
        <dbReference type="EMBL" id="TDT77970.1"/>
    </source>
</evidence>
<dbReference type="SMART" id="SM00014">
    <property type="entry name" value="acidPPc"/>
    <property type="match status" value="1"/>
</dbReference>
<feature type="transmembrane region" description="Helical" evidence="1">
    <location>
        <begin position="14"/>
        <end position="33"/>
    </location>
</feature>
<feature type="transmembrane region" description="Helical" evidence="1">
    <location>
        <begin position="177"/>
        <end position="198"/>
    </location>
</feature>
<sequence>MDSTTKNTQSDRGGISRIISALFVLASMIWVFFELADAVIENETHRFDTLVMLAFRNPADFSDPLGPVWVEELARDITALGGVGILTFLALSSAGFLWLQGQQRLTGLLLVAVTTGISLSQMLKSGFDRPRPELVSHESAVYTASFPSGHSLMAAIVYLTLAVLLARTLDSRTAKAYVITLATFVVIAVGVSRVYLGVHWPTDVLAGWIVGAAWALLCGVIASWLARRGRLEGETTARD</sequence>
<gene>
    <name evidence="3" type="ORF">BDE40_1271</name>
</gene>
<dbReference type="Gene3D" id="1.20.144.10">
    <property type="entry name" value="Phosphatidic acid phosphatase type 2/haloperoxidase"/>
    <property type="match status" value="1"/>
</dbReference>
<keyword evidence="1" id="KW-0812">Transmembrane</keyword>
<protein>
    <submittedName>
        <fullName evidence="3">Undecaprenyl-diphosphatase</fullName>
    </submittedName>
</protein>
<keyword evidence="1" id="KW-1133">Transmembrane helix</keyword>
<proteinExistence type="predicted"/>
<dbReference type="Pfam" id="PF01569">
    <property type="entry name" value="PAP2"/>
    <property type="match status" value="1"/>
</dbReference>
<feature type="transmembrane region" description="Helical" evidence="1">
    <location>
        <begin position="143"/>
        <end position="165"/>
    </location>
</feature>
<organism evidence="3 4">
    <name type="scientific">Litoreibacter halocynthiae</name>
    <dbReference type="NCBI Taxonomy" id="1242689"/>
    <lineage>
        <taxon>Bacteria</taxon>
        <taxon>Pseudomonadati</taxon>
        <taxon>Pseudomonadota</taxon>
        <taxon>Alphaproteobacteria</taxon>
        <taxon>Rhodobacterales</taxon>
        <taxon>Roseobacteraceae</taxon>
        <taxon>Litoreibacter</taxon>
    </lineage>
</organism>
<feature type="transmembrane region" description="Helical" evidence="1">
    <location>
        <begin position="105"/>
        <end position="123"/>
    </location>
</feature>
<dbReference type="EMBL" id="SOBH01000001">
    <property type="protein sequence ID" value="TDT77970.1"/>
    <property type="molecule type" value="Genomic_DNA"/>
</dbReference>
<evidence type="ECO:0000259" key="2">
    <source>
        <dbReference type="SMART" id="SM00014"/>
    </source>
</evidence>
<dbReference type="PANTHER" id="PTHR14969">
    <property type="entry name" value="SPHINGOSINE-1-PHOSPHATE PHOSPHOHYDROLASE"/>
    <property type="match status" value="1"/>
</dbReference>
<evidence type="ECO:0000313" key="4">
    <source>
        <dbReference type="Proteomes" id="UP000294563"/>
    </source>
</evidence>
<dbReference type="SUPFAM" id="SSF48317">
    <property type="entry name" value="Acid phosphatase/Vanadium-dependent haloperoxidase"/>
    <property type="match status" value="1"/>
</dbReference>
<comment type="caution">
    <text evidence="3">The sequence shown here is derived from an EMBL/GenBank/DDBJ whole genome shotgun (WGS) entry which is preliminary data.</text>
</comment>
<dbReference type="InterPro" id="IPR036938">
    <property type="entry name" value="PAP2/HPO_sf"/>
</dbReference>
<feature type="domain" description="Phosphatidic acid phosphatase type 2/haloperoxidase" evidence="2">
    <location>
        <begin position="108"/>
        <end position="219"/>
    </location>
</feature>
<name>A0A4R7LUQ4_9RHOB</name>
<evidence type="ECO:0000256" key="1">
    <source>
        <dbReference type="SAM" id="Phobius"/>
    </source>
</evidence>
<dbReference type="RefSeq" id="WP_246030368.1">
    <property type="nucleotide sequence ID" value="NZ_SOBH01000001.1"/>
</dbReference>
<dbReference type="InterPro" id="IPR000326">
    <property type="entry name" value="PAP2/HPO"/>
</dbReference>
<feature type="transmembrane region" description="Helical" evidence="1">
    <location>
        <begin position="204"/>
        <end position="226"/>
    </location>
</feature>
<dbReference type="CDD" id="cd03392">
    <property type="entry name" value="PAP2_like_2"/>
    <property type="match status" value="1"/>
</dbReference>
<feature type="transmembrane region" description="Helical" evidence="1">
    <location>
        <begin position="77"/>
        <end position="98"/>
    </location>
</feature>
<dbReference type="PANTHER" id="PTHR14969:SF13">
    <property type="entry name" value="AT30094P"/>
    <property type="match status" value="1"/>
</dbReference>
<dbReference type="Proteomes" id="UP000294563">
    <property type="component" value="Unassembled WGS sequence"/>
</dbReference>
<dbReference type="AlphaFoldDB" id="A0A4R7LUQ4"/>
<keyword evidence="4" id="KW-1185">Reference proteome</keyword>
<reference evidence="3 4" key="1">
    <citation type="submission" date="2019-03" db="EMBL/GenBank/DDBJ databases">
        <title>Genomic Encyclopedia of Archaeal and Bacterial Type Strains, Phase II (KMG-II): from individual species to whole genera.</title>
        <authorList>
            <person name="Goeker M."/>
        </authorList>
    </citation>
    <scope>NUCLEOTIDE SEQUENCE [LARGE SCALE GENOMIC DNA]</scope>
    <source>
        <strain evidence="3 4">DSM 29467</strain>
    </source>
</reference>
<keyword evidence="1" id="KW-0472">Membrane</keyword>